<dbReference type="AlphaFoldDB" id="A0A9X7Z610"/>
<dbReference type="InterPro" id="IPR050773">
    <property type="entry name" value="CbxX/CfxQ_RuBisCO_ESX"/>
</dbReference>
<dbReference type="RefSeq" id="WP_206656826.1">
    <property type="nucleotide sequence ID" value="NZ_CP071182.1"/>
</dbReference>
<dbReference type="KEGG" id="afx:JZ786_24380"/>
<proteinExistence type="inferred from homology"/>
<dbReference type="EMBL" id="CP071182">
    <property type="protein sequence ID" value="QSO47479.1"/>
    <property type="molecule type" value="Genomic_DNA"/>
</dbReference>
<reference evidence="5 6" key="1">
    <citation type="submission" date="2021-02" db="EMBL/GenBank/DDBJ databases">
        <title>Alicyclobacillus curvatus sp. nov. and Alicyclobacillus mengziensis sp. nov., two acidophilic bacteria isolated from acid mine drainage.</title>
        <authorList>
            <person name="Huang Y."/>
        </authorList>
    </citation>
    <scope>NUCLEOTIDE SEQUENCE [LARGE SCALE GENOMIC DNA]</scope>
    <source>
        <strain evidence="5 6">S30H14</strain>
    </source>
</reference>
<dbReference type="Gene3D" id="1.10.8.60">
    <property type="match status" value="1"/>
</dbReference>
<gene>
    <name evidence="5" type="ORF">JZ786_24380</name>
</gene>
<feature type="domain" description="AAA+ ATPase" evidence="4">
    <location>
        <begin position="344"/>
        <end position="480"/>
    </location>
</feature>
<dbReference type="PRINTS" id="PR00819">
    <property type="entry name" value="CBXCFQXSUPER"/>
</dbReference>
<evidence type="ECO:0000259" key="4">
    <source>
        <dbReference type="SMART" id="SM00382"/>
    </source>
</evidence>
<evidence type="ECO:0000313" key="6">
    <source>
        <dbReference type="Proteomes" id="UP000663505"/>
    </source>
</evidence>
<dbReference type="GO" id="GO:0005524">
    <property type="term" value="F:ATP binding"/>
    <property type="evidence" value="ECO:0007669"/>
    <property type="project" value="UniProtKB-KW"/>
</dbReference>
<keyword evidence="2" id="KW-0547">Nucleotide-binding</keyword>
<protein>
    <submittedName>
        <fullName evidence="5">AAA family ATPase</fullName>
    </submittedName>
</protein>
<evidence type="ECO:0000256" key="3">
    <source>
        <dbReference type="ARBA" id="ARBA00022840"/>
    </source>
</evidence>
<dbReference type="PANTHER" id="PTHR43392">
    <property type="entry name" value="AAA-TYPE ATPASE FAMILY PROTEIN / ANKYRIN REPEAT FAMILY PROTEIN"/>
    <property type="match status" value="1"/>
</dbReference>
<evidence type="ECO:0000256" key="2">
    <source>
        <dbReference type="ARBA" id="ARBA00022741"/>
    </source>
</evidence>
<dbReference type="PANTHER" id="PTHR43392:SF2">
    <property type="entry name" value="AAA-TYPE ATPASE FAMILY PROTEIN _ ANKYRIN REPEAT FAMILY PROTEIN"/>
    <property type="match status" value="1"/>
</dbReference>
<dbReference type="SUPFAM" id="SSF52540">
    <property type="entry name" value="P-loop containing nucleoside triphosphate hydrolases"/>
    <property type="match status" value="1"/>
</dbReference>
<dbReference type="InterPro" id="IPR027417">
    <property type="entry name" value="P-loop_NTPase"/>
</dbReference>
<dbReference type="InterPro" id="IPR003593">
    <property type="entry name" value="AAA+_ATPase"/>
</dbReference>
<evidence type="ECO:0000313" key="5">
    <source>
        <dbReference type="EMBL" id="QSO47479.1"/>
    </source>
</evidence>
<dbReference type="Gene3D" id="3.40.50.300">
    <property type="entry name" value="P-loop containing nucleotide triphosphate hydrolases"/>
    <property type="match status" value="1"/>
</dbReference>
<comment type="similarity">
    <text evidence="1">Belongs to the CbxX/CfxQ family.</text>
</comment>
<dbReference type="InterPro" id="IPR000641">
    <property type="entry name" value="CbxX/CfxQ"/>
</dbReference>
<dbReference type="SMART" id="SM00382">
    <property type="entry name" value="AAA"/>
    <property type="match status" value="1"/>
</dbReference>
<dbReference type="Pfam" id="PF00004">
    <property type="entry name" value="AAA"/>
    <property type="match status" value="1"/>
</dbReference>
<dbReference type="InterPro" id="IPR003959">
    <property type="entry name" value="ATPase_AAA_core"/>
</dbReference>
<dbReference type="Proteomes" id="UP000663505">
    <property type="component" value="Chromosome"/>
</dbReference>
<organism evidence="5 6">
    <name type="scientific">Alicyclobacillus mengziensis</name>
    <dbReference type="NCBI Taxonomy" id="2931921"/>
    <lineage>
        <taxon>Bacteria</taxon>
        <taxon>Bacillati</taxon>
        <taxon>Bacillota</taxon>
        <taxon>Bacilli</taxon>
        <taxon>Bacillales</taxon>
        <taxon>Alicyclobacillaceae</taxon>
        <taxon>Alicyclobacillus</taxon>
    </lineage>
</organism>
<name>A0A9X7Z610_9BACL</name>
<evidence type="ECO:0000256" key="1">
    <source>
        <dbReference type="ARBA" id="ARBA00010378"/>
    </source>
</evidence>
<keyword evidence="3" id="KW-0067">ATP-binding</keyword>
<accession>A0A9X7Z610</accession>
<sequence length="590" mass="67212">MITLNVEQKQKSLEPYFNQKMTFIELPQNPYDELKENFKEAKHFSPIDDLQVQGTRGIYILAPTEEEGLKAAAYVVKKYIAAMEDDEWNDDDFVQDFIDGDRLNVPVIHAAELNGSNTANGFMWGQAATALNAQNDKEEPYWQELKFPKIVLDTSNNFYLIDQKLDSLSGFVIYVTTSSGSLDAHPFLPVSEKKNVTLFNLDYEVLNVSMPTEDYYIQQFGYVLSQLNYELHEDAQANKLVRNLKDFKNGKITDRDLTTYIKRAIRHKTIDDGWLREVDFHKALDLNLGQIQNIDDTVNTVPSARTRLHQLIGLERVKEDIERMVSRLKYEKQRKKMNLSSIPFHNALVFSGNPGTAKTVTARLLAQLLREEGLLGSDSFKEISRSDLIGQYVGWTAKQVERIFAENVNGVIFIDEAYSIFSDDPYSSEACAALILGLENNPGTLVIMAGYPDEMQHFVDHANPGLRSRITSVLHFEDYAKSEMIAIFHRMVADNNMALDDEEAADGELVYFLEHIQNVNHAGNGRLMRKLLNEAINRLSTRENHDFRTLCTEDIRAAIHHLLEMDNVSSSTSKEIGFRIARNHTRGHTG</sequence>
<dbReference type="GO" id="GO:0016887">
    <property type="term" value="F:ATP hydrolysis activity"/>
    <property type="evidence" value="ECO:0007669"/>
    <property type="project" value="InterPro"/>
</dbReference>
<keyword evidence="6" id="KW-1185">Reference proteome</keyword>